<evidence type="ECO:0000313" key="1">
    <source>
        <dbReference type="EMBL" id="QGG53699.1"/>
    </source>
</evidence>
<reference evidence="1 2" key="1">
    <citation type="submission" date="2019-11" db="EMBL/GenBank/DDBJ databases">
        <title>Whole Genome Sequencing and Comparative Genomic Analyses of Lysinibacillus pakistanensis LZH-9, a Halotolerant Strain with Excellent COD Removal Capability.</title>
        <authorList>
            <person name="Zhou H."/>
        </authorList>
    </citation>
    <scope>NUCLEOTIDE SEQUENCE [LARGE SCALE GENOMIC DNA]</scope>
    <source>
        <strain evidence="1 2">LZH-9</strain>
    </source>
</reference>
<dbReference type="EMBL" id="CP045835">
    <property type="protein sequence ID" value="QGG53699.1"/>
    <property type="molecule type" value="Genomic_DNA"/>
</dbReference>
<accession>A0ABX6DKN6</accession>
<name>A0ABX6DKN6_9BACI</name>
<protein>
    <submittedName>
        <fullName evidence="1">Uncharacterized protein</fullName>
    </submittedName>
</protein>
<organism evidence="1 2">
    <name type="scientific">Lysinibacillus pakistanensis</name>
    <dbReference type="NCBI Taxonomy" id="759811"/>
    <lineage>
        <taxon>Bacteria</taxon>
        <taxon>Bacillati</taxon>
        <taxon>Bacillota</taxon>
        <taxon>Bacilli</taxon>
        <taxon>Bacillales</taxon>
        <taxon>Bacillaceae</taxon>
        <taxon>Lysinibacillus</taxon>
    </lineage>
</organism>
<keyword evidence="2" id="KW-1185">Reference proteome</keyword>
<evidence type="ECO:0000313" key="2">
    <source>
        <dbReference type="Proteomes" id="UP000373269"/>
    </source>
</evidence>
<proteinExistence type="predicted"/>
<sequence length="91" mass="10803">MKILMKKVQYITGNGGARRRNGYYTFYGIVNWYDKSQLKSKPSWAVLKELRLFDESYQYQKNETTVEKNTIRYNLKYDQSVGVIFSISKVN</sequence>
<dbReference type="Proteomes" id="UP000373269">
    <property type="component" value="Chromosome"/>
</dbReference>
<gene>
    <name evidence="1" type="ORF">GDS87_23800</name>
</gene>